<dbReference type="EMBL" id="NNRM01000041">
    <property type="protein sequence ID" value="OYR23112.1"/>
    <property type="molecule type" value="Genomic_DNA"/>
</dbReference>
<organism evidence="1 2">
    <name type="scientific">Brucella pseudogrignonensis</name>
    <dbReference type="NCBI Taxonomy" id="419475"/>
    <lineage>
        <taxon>Bacteria</taxon>
        <taxon>Pseudomonadati</taxon>
        <taxon>Pseudomonadota</taxon>
        <taxon>Alphaproteobacteria</taxon>
        <taxon>Hyphomicrobiales</taxon>
        <taxon>Brucellaceae</taxon>
        <taxon>Brucella/Ochrobactrum group</taxon>
        <taxon>Brucella</taxon>
    </lineage>
</organism>
<name>A0A256G7M9_9HYPH</name>
<sequence>MAVPRLRLIDCHTSPTPKHHLTFCFDGKVLSIQSFEMVAF</sequence>
<protein>
    <submittedName>
        <fullName evidence="1">Uncharacterized protein</fullName>
    </submittedName>
</protein>
<dbReference type="Proteomes" id="UP000216188">
    <property type="component" value="Unassembled WGS sequence"/>
</dbReference>
<dbReference type="AlphaFoldDB" id="A0A256G7M9"/>
<proteinExistence type="predicted"/>
<evidence type="ECO:0000313" key="1">
    <source>
        <dbReference type="EMBL" id="OYR23112.1"/>
    </source>
</evidence>
<accession>A0A256G7M9</accession>
<reference evidence="1 2" key="1">
    <citation type="submission" date="2017-07" db="EMBL/GenBank/DDBJ databases">
        <title>Phylogenetic study on the rhizospheric bacterium Ochrobactrum sp. A44.</title>
        <authorList>
            <person name="Krzyzanowska D.M."/>
            <person name="Ossowicki A."/>
            <person name="Rajewska M."/>
            <person name="Maciag T."/>
            <person name="Kaczynski Z."/>
            <person name="Czerwicka M."/>
            <person name="Jafra S."/>
        </authorList>
    </citation>
    <scope>NUCLEOTIDE SEQUENCE [LARGE SCALE GENOMIC DNA]</scope>
    <source>
        <strain evidence="1 2">CCUG 30717</strain>
    </source>
</reference>
<gene>
    <name evidence="1" type="ORF">CEV34_3857</name>
</gene>
<keyword evidence="2" id="KW-1185">Reference proteome</keyword>
<comment type="caution">
    <text evidence="1">The sequence shown here is derived from an EMBL/GenBank/DDBJ whole genome shotgun (WGS) entry which is preliminary data.</text>
</comment>
<evidence type="ECO:0000313" key="2">
    <source>
        <dbReference type="Proteomes" id="UP000216188"/>
    </source>
</evidence>